<dbReference type="PROSITE" id="PS00383">
    <property type="entry name" value="TYR_PHOSPHATASE_1"/>
    <property type="match status" value="1"/>
</dbReference>
<dbReference type="AlphaFoldDB" id="A0A318J6T0"/>
<proteinExistence type="inferred from homology"/>
<sequence>MFNKSGKMPNKRSSSTLAVLSCAALLLTMNIASAQDSRPADWATPVAEAQNLYRVNQDFYRSAQLSSKDVALLQSLGIKTVVSLRSFHSDDKVFKDSSIKLQRIGINTWSINDQNVVSALRAIKAAEKDGPVLLHCMHGADRTGLVTAMYRILYQAWTKEKALEELMKGGYGYHSMWKNIPEYLKKVNIEKIREGVNKP</sequence>
<dbReference type="Gene3D" id="3.90.190.10">
    <property type="entry name" value="Protein tyrosine phosphatase superfamily"/>
    <property type="match status" value="1"/>
</dbReference>
<dbReference type="PANTHER" id="PTHR31126">
    <property type="entry name" value="TYROSINE-PROTEIN PHOSPHATASE"/>
    <property type="match status" value="1"/>
</dbReference>
<dbReference type="EMBL" id="QJKB01000004">
    <property type="protein sequence ID" value="PXX43184.1"/>
    <property type="molecule type" value="Genomic_DNA"/>
</dbReference>
<dbReference type="PANTHER" id="PTHR31126:SF72">
    <property type="entry name" value="DUAL SPECIFICITY PROTEIN PHOSPHATASE TPBA"/>
    <property type="match status" value="1"/>
</dbReference>
<feature type="signal peptide" evidence="2">
    <location>
        <begin position="1"/>
        <end position="34"/>
    </location>
</feature>
<dbReference type="InterPro" id="IPR004861">
    <property type="entry name" value="Siw14-like"/>
</dbReference>
<evidence type="ECO:0000313" key="5">
    <source>
        <dbReference type="Proteomes" id="UP000247792"/>
    </source>
</evidence>
<accession>A0A318J6T0</accession>
<feature type="domain" description="Tyrosine specific protein phosphatases" evidence="3">
    <location>
        <begin position="114"/>
        <end position="166"/>
    </location>
</feature>
<dbReference type="InterPro" id="IPR000387">
    <property type="entry name" value="Tyr_Pase_dom"/>
</dbReference>
<evidence type="ECO:0000256" key="1">
    <source>
        <dbReference type="ARBA" id="ARBA00009580"/>
    </source>
</evidence>
<comment type="similarity">
    <text evidence="1">Belongs to the protein-tyrosine phosphatase family.</text>
</comment>
<gene>
    <name evidence="4" type="ORF">DFR42_104185</name>
</gene>
<protein>
    <submittedName>
        <fullName evidence="4">Tyrosine phosphatase family protein</fullName>
    </submittedName>
</protein>
<reference evidence="4 5" key="1">
    <citation type="submission" date="2018-05" db="EMBL/GenBank/DDBJ databases">
        <title>Genomic Encyclopedia of Type Strains, Phase IV (KMG-IV): sequencing the most valuable type-strain genomes for metagenomic binning, comparative biology and taxonomic classification.</title>
        <authorList>
            <person name="Goeker M."/>
        </authorList>
    </citation>
    <scope>NUCLEOTIDE SEQUENCE [LARGE SCALE GENOMIC DNA]</scope>
    <source>
        <strain evidence="4 5">DSM 19792</strain>
    </source>
</reference>
<name>A0A318J6T0_9BURK</name>
<evidence type="ECO:0000256" key="2">
    <source>
        <dbReference type="SAM" id="SignalP"/>
    </source>
</evidence>
<feature type="chain" id="PRO_5016288965" evidence="2">
    <location>
        <begin position="35"/>
        <end position="199"/>
    </location>
</feature>
<dbReference type="Pfam" id="PF03162">
    <property type="entry name" value="Y_phosphatase2"/>
    <property type="match status" value="1"/>
</dbReference>
<dbReference type="InterPro" id="IPR016130">
    <property type="entry name" value="Tyr_Pase_AS"/>
</dbReference>
<comment type="caution">
    <text evidence="4">The sequence shown here is derived from an EMBL/GenBank/DDBJ whole genome shotgun (WGS) entry which is preliminary data.</text>
</comment>
<dbReference type="CDD" id="cd14529">
    <property type="entry name" value="TpbA-like"/>
    <property type="match status" value="1"/>
</dbReference>
<evidence type="ECO:0000259" key="3">
    <source>
        <dbReference type="PROSITE" id="PS50056"/>
    </source>
</evidence>
<dbReference type="PROSITE" id="PS50056">
    <property type="entry name" value="TYR_PHOSPHATASE_2"/>
    <property type="match status" value="1"/>
</dbReference>
<evidence type="ECO:0000313" key="4">
    <source>
        <dbReference type="EMBL" id="PXX43184.1"/>
    </source>
</evidence>
<dbReference type="RefSeq" id="WP_245936980.1">
    <property type="nucleotide sequence ID" value="NZ_QJKB01000004.1"/>
</dbReference>
<dbReference type="Proteomes" id="UP000247792">
    <property type="component" value="Unassembled WGS sequence"/>
</dbReference>
<dbReference type="InterPro" id="IPR029021">
    <property type="entry name" value="Prot-tyrosine_phosphatase-like"/>
</dbReference>
<dbReference type="GO" id="GO:0016791">
    <property type="term" value="F:phosphatase activity"/>
    <property type="evidence" value="ECO:0007669"/>
    <property type="project" value="TreeGrafter"/>
</dbReference>
<keyword evidence="5" id="KW-1185">Reference proteome</keyword>
<dbReference type="SUPFAM" id="SSF52799">
    <property type="entry name" value="(Phosphotyrosine protein) phosphatases II"/>
    <property type="match status" value="1"/>
</dbReference>
<organism evidence="4 5">
    <name type="scientific">Undibacterium pigrum</name>
    <dbReference type="NCBI Taxonomy" id="401470"/>
    <lineage>
        <taxon>Bacteria</taxon>
        <taxon>Pseudomonadati</taxon>
        <taxon>Pseudomonadota</taxon>
        <taxon>Betaproteobacteria</taxon>
        <taxon>Burkholderiales</taxon>
        <taxon>Oxalobacteraceae</taxon>
        <taxon>Undibacterium</taxon>
    </lineage>
</organism>
<keyword evidence="2" id="KW-0732">Signal</keyword>